<proteinExistence type="predicted"/>
<reference evidence="1 2" key="1">
    <citation type="journal article" date="2023" name="Arcadia Sci">
        <title>De novo assembly of a long-read Amblyomma americanum tick genome.</title>
        <authorList>
            <person name="Chou S."/>
            <person name="Poskanzer K.E."/>
            <person name="Rollins M."/>
            <person name="Thuy-Boun P.S."/>
        </authorList>
    </citation>
    <scope>NUCLEOTIDE SEQUENCE [LARGE SCALE GENOMIC DNA]</scope>
    <source>
        <strain evidence="1">F_SG_1</strain>
        <tissue evidence="1">Salivary glands</tissue>
    </source>
</reference>
<protein>
    <submittedName>
        <fullName evidence="1">Uncharacterized protein</fullName>
    </submittedName>
</protein>
<evidence type="ECO:0000313" key="2">
    <source>
        <dbReference type="Proteomes" id="UP001321473"/>
    </source>
</evidence>
<dbReference type="Proteomes" id="UP001321473">
    <property type="component" value="Unassembled WGS sequence"/>
</dbReference>
<sequence length="94" mass="10774">MSGNDICDAFWERTRNSLTSLRLRCSLGPMGDMDSFRNGCMRKSTSRPLLLHHTHPVPETWHWSFTSADGTRRARLCKLPGSFRTCLPRHHCCA</sequence>
<organism evidence="1 2">
    <name type="scientific">Amblyomma americanum</name>
    <name type="common">Lone star tick</name>
    <dbReference type="NCBI Taxonomy" id="6943"/>
    <lineage>
        <taxon>Eukaryota</taxon>
        <taxon>Metazoa</taxon>
        <taxon>Ecdysozoa</taxon>
        <taxon>Arthropoda</taxon>
        <taxon>Chelicerata</taxon>
        <taxon>Arachnida</taxon>
        <taxon>Acari</taxon>
        <taxon>Parasitiformes</taxon>
        <taxon>Ixodida</taxon>
        <taxon>Ixodoidea</taxon>
        <taxon>Ixodidae</taxon>
        <taxon>Amblyomminae</taxon>
        <taxon>Amblyomma</taxon>
    </lineage>
</organism>
<evidence type="ECO:0000313" key="1">
    <source>
        <dbReference type="EMBL" id="KAK8782152.1"/>
    </source>
</evidence>
<comment type="caution">
    <text evidence="1">The sequence shown here is derived from an EMBL/GenBank/DDBJ whole genome shotgun (WGS) entry which is preliminary data.</text>
</comment>
<dbReference type="AlphaFoldDB" id="A0AAQ4F613"/>
<dbReference type="EMBL" id="JARKHS020006969">
    <property type="protein sequence ID" value="KAK8782152.1"/>
    <property type="molecule type" value="Genomic_DNA"/>
</dbReference>
<accession>A0AAQ4F613</accession>
<name>A0AAQ4F613_AMBAM</name>
<gene>
    <name evidence="1" type="ORF">V5799_016508</name>
</gene>
<keyword evidence="2" id="KW-1185">Reference proteome</keyword>